<gene>
    <name evidence="1" type="primary">ORF42715</name>
</gene>
<protein>
    <submittedName>
        <fullName evidence="1">Uncharacterized protein</fullName>
    </submittedName>
</protein>
<dbReference type="PANTHER" id="PTHR28457">
    <property type="entry name" value="COILED-COIL DOMAIN-CONTAINING PROTEIN 189"/>
    <property type="match status" value="1"/>
</dbReference>
<sequence length="100" mass="11924">IMFATEKGFPWEHMCFVVRFADEYLKRILVENHELSDAIKDFTEIAHIIAPLSNRHKKQYTDFLYDTVLCHYNLYKYIFLHLRDSVKSEIEETVLVPTSP</sequence>
<feature type="non-terminal residue" evidence="1">
    <location>
        <position position="1"/>
    </location>
</feature>
<dbReference type="InterPro" id="IPR032727">
    <property type="entry name" value="CLAMP"/>
</dbReference>
<proteinExistence type="predicted"/>
<feature type="non-terminal residue" evidence="1">
    <location>
        <position position="100"/>
    </location>
</feature>
<reference evidence="1" key="1">
    <citation type="submission" date="2014-12" db="EMBL/GenBank/DDBJ databases">
        <title>Insight into the proteome of Arion vulgaris.</title>
        <authorList>
            <person name="Aradska J."/>
            <person name="Bulat T."/>
            <person name="Smidak R."/>
            <person name="Sarate P."/>
            <person name="Gangsoo J."/>
            <person name="Sialana F."/>
            <person name="Bilban M."/>
            <person name="Lubec G."/>
        </authorList>
    </citation>
    <scope>NUCLEOTIDE SEQUENCE</scope>
    <source>
        <tissue evidence="1">Skin</tissue>
    </source>
</reference>
<dbReference type="AlphaFoldDB" id="A0A0B6YZQ4"/>
<evidence type="ECO:0000313" key="1">
    <source>
        <dbReference type="EMBL" id="CEK61607.1"/>
    </source>
</evidence>
<dbReference type="PANTHER" id="PTHR28457:SF2">
    <property type="entry name" value="SIMILAR TO 4930578I06RIK PROTEIN"/>
    <property type="match status" value="1"/>
</dbReference>
<accession>A0A0B6YZQ4</accession>
<organism evidence="1">
    <name type="scientific">Arion vulgaris</name>
    <dbReference type="NCBI Taxonomy" id="1028688"/>
    <lineage>
        <taxon>Eukaryota</taxon>
        <taxon>Metazoa</taxon>
        <taxon>Spiralia</taxon>
        <taxon>Lophotrochozoa</taxon>
        <taxon>Mollusca</taxon>
        <taxon>Gastropoda</taxon>
        <taxon>Heterobranchia</taxon>
        <taxon>Euthyneura</taxon>
        <taxon>Panpulmonata</taxon>
        <taxon>Eupulmonata</taxon>
        <taxon>Stylommatophora</taxon>
        <taxon>Helicina</taxon>
        <taxon>Arionoidea</taxon>
        <taxon>Arionidae</taxon>
        <taxon>Arion</taxon>
    </lineage>
</organism>
<dbReference type="EMBL" id="HACG01014742">
    <property type="protein sequence ID" value="CEK61607.1"/>
    <property type="molecule type" value="Transcribed_RNA"/>
</dbReference>
<name>A0A0B6YZQ4_9EUPU</name>